<accession>A0ACD4NMZ4</accession>
<proteinExistence type="predicted"/>
<protein>
    <submittedName>
        <fullName evidence="1">Alpha-hydroxy acid oxidase</fullName>
    </submittedName>
</protein>
<sequence length="405" mass="42831">MTAHFANVEDARRIARRRLPKIFFDYIDGGSSAETTLEANTGDFARLRLHQRVLAGLAPRDLSSEYLGQRQRLPFMLGPVGFLGLFAGRGEILAARAAHAAGIPACLSNFSIASLDDLRRAGCDGPLHFQLYVLKDRGLATEFLAAAERAGVETLHLTVDTAVTGIRERDARNGFRAAVRIGPRMGLGFAMRPAWAFDVMRAGRPGVGAVRGRAEFGANILAQAATLSRLIDPTLSWADVDWLRERWRGRMTIKGILHPQDAVRAKAAGVDAIVVSNHGGRQLDGARSTISALPGIVRAAEGLEVLLDGGVRRGTDVVKALALGASGVLLGRAYAWGVAAGGEAGAARVIALLAEEIDVTLALMGLSSVDALKRLGRDALTALDEPGFTDRLAPTGGRGSAPSPV</sequence>
<dbReference type="Proteomes" id="UP001163223">
    <property type="component" value="Chromosome"/>
</dbReference>
<keyword evidence="2" id="KW-1185">Reference proteome</keyword>
<evidence type="ECO:0000313" key="2">
    <source>
        <dbReference type="Proteomes" id="UP001163223"/>
    </source>
</evidence>
<organism evidence="1 2">
    <name type="scientific">Antarcticirhabdus aurantiaca</name>
    <dbReference type="NCBI Taxonomy" id="2606717"/>
    <lineage>
        <taxon>Bacteria</taxon>
        <taxon>Pseudomonadati</taxon>
        <taxon>Pseudomonadota</taxon>
        <taxon>Alphaproteobacteria</taxon>
        <taxon>Hyphomicrobiales</taxon>
        <taxon>Aurantimonadaceae</taxon>
        <taxon>Antarcticirhabdus</taxon>
    </lineage>
</organism>
<evidence type="ECO:0000313" key="1">
    <source>
        <dbReference type="EMBL" id="WAJ28112.1"/>
    </source>
</evidence>
<gene>
    <name evidence="1" type="ORF">OXU80_25365</name>
</gene>
<dbReference type="EMBL" id="CP113520">
    <property type="protein sequence ID" value="WAJ28112.1"/>
    <property type="molecule type" value="Genomic_DNA"/>
</dbReference>
<reference evidence="1" key="1">
    <citation type="submission" date="2022-11" db="EMBL/GenBank/DDBJ databases">
        <title>beta-Carotene-producing bacterium, Jeongeuplla avenae sp. nov., alleviates the salt stress of Arabidopsis seedlings.</title>
        <authorList>
            <person name="Jiang L."/>
            <person name="Lee J."/>
        </authorList>
    </citation>
    <scope>NUCLEOTIDE SEQUENCE</scope>
    <source>
        <strain evidence="1">DY_R2A_6</strain>
    </source>
</reference>
<name>A0ACD4NMZ4_9HYPH</name>